<dbReference type="InterPro" id="IPR000653">
    <property type="entry name" value="DegT/StrS_aminotransferase"/>
</dbReference>
<dbReference type="OrthoDB" id="9768668at2"/>
<organism evidence="4 5">
    <name type="scientific">Aureimonas fodinaquatilis</name>
    <dbReference type="NCBI Taxonomy" id="2565783"/>
    <lineage>
        <taxon>Bacteria</taxon>
        <taxon>Pseudomonadati</taxon>
        <taxon>Pseudomonadota</taxon>
        <taxon>Alphaproteobacteria</taxon>
        <taxon>Hyphomicrobiales</taxon>
        <taxon>Aurantimonadaceae</taxon>
        <taxon>Aureimonas</taxon>
    </lineage>
</organism>
<dbReference type="EMBL" id="VTWH01000002">
    <property type="protein sequence ID" value="KAA0970193.1"/>
    <property type="molecule type" value="Genomic_DNA"/>
</dbReference>
<dbReference type="GO" id="GO:0008483">
    <property type="term" value="F:transaminase activity"/>
    <property type="evidence" value="ECO:0007669"/>
    <property type="project" value="UniProtKB-KW"/>
</dbReference>
<reference evidence="4 5" key="1">
    <citation type="submission" date="2019-08" db="EMBL/GenBank/DDBJ databases">
        <title>Aureimonas fodiniaquatilis sp. nov., isolated from a coal mine wastewater.</title>
        <authorList>
            <person name="Kim W."/>
        </authorList>
    </citation>
    <scope>NUCLEOTIDE SEQUENCE [LARGE SCALE GENOMIC DNA]</scope>
    <source>
        <strain evidence="4 5">CAU 1482</strain>
    </source>
</reference>
<evidence type="ECO:0000256" key="1">
    <source>
        <dbReference type="PIRSR" id="PIRSR000390-1"/>
    </source>
</evidence>
<dbReference type="InterPro" id="IPR015424">
    <property type="entry name" value="PyrdxlP-dep_Trfase"/>
</dbReference>
<dbReference type="InterPro" id="IPR015422">
    <property type="entry name" value="PyrdxlP-dep_Trfase_small"/>
</dbReference>
<dbReference type="SUPFAM" id="SSF53383">
    <property type="entry name" value="PLP-dependent transferases"/>
    <property type="match status" value="1"/>
</dbReference>
<gene>
    <name evidence="4" type="ORF">FPY71_06565</name>
</gene>
<evidence type="ECO:0000256" key="3">
    <source>
        <dbReference type="RuleBase" id="RU004508"/>
    </source>
</evidence>
<keyword evidence="4" id="KW-0032">Aminotransferase</keyword>
<dbReference type="GO" id="GO:0030170">
    <property type="term" value="F:pyridoxal phosphate binding"/>
    <property type="evidence" value="ECO:0007669"/>
    <property type="project" value="TreeGrafter"/>
</dbReference>
<keyword evidence="2 3" id="KW-0663">Pyridoxal phosphate</keyword>
<dbReference type="AlphaFoldDB" id="A0A5B0DUS4"/>
<dbReference type="Pfam" id="PF01041">
    <property type="entry name" value="DegT_DnrJ_EryC1"/>
    <property type="match status" value="1"/>
</dbReference>
<dbReference type="RefSeq" id="WP_149298939.1">
    <property type="nucleotide sequence ID" value="NZ_VTWH01000002.1"/>
</dbReference>
<keyword evidence="4" id="KW-0808">Transferase</keyword>
<protein>
    <submittedName>
        <fullName evidence="4">DegT/DnrJ/EryC1/StrS aminotransferase family protein</fullName>
    </submittedName>
</protein>
<dbReference type="GO" id="GO:0000271">
    <property type="term" value="P:polysaccharide biosynthetic process"/>
    <property type="evidence" value="ECO:0007669"/>
    <property type="project" value="TreeGrafter"/>
</dbReference>
<comment type="caution">
    <text evidence="4">The sequence shown here is derived from an EMBL/GenBank/DDBJ whole genome shotgun (WGS) entry which is preliminary data.</text>
</comment>
<feature type="active site" description="Proton acceptor" evidence="1">
    <location>
        <position position="195"/>
    </location>
</feature>
<dbReference type="PANTHER" id="PTHR30244:SF42">
    <property type="entry name" value="UDP-2-ACETAMIDO-2-DEOXY-3-OXO-D-GLUCURONATE AMINOTRANSFERASE"/>
    <property type="match status" value="1"/>
</dbReference>
<dbReference type="InterPro" id="IPR015421">
    <property type="entry name" value="PyrdxlP-dep_Trfase_major"/>
</dbReference>
<dbReference type="Proteomes" id="UP000324738">
    <property type="component" value="Unassembled WGS sequence"/>
</dbReference>
<dbReference type="CDD" id="cd00616">
    <property type="entry name" value="AHBA_syn"/>
    <property type="match status" value="1"/>
</dbReference>
<evidence type="ECO:0000313" key="4">
    <source>
        <dbReference type="EMBL" id="KAA0970193.1"/>
    </source>
</evidence>
<dbReference type="Gene3D" id="3.90.1150.10">
    <property type="entry name" value="Aspartate Aminotransferase, domain 1"/>
    <property type="match status" value="1"/>
</dbReference>
<evidence type="ECO:0000313" key="5">
    <source>
        <dbReference type="Proteomes" id="UP000324738"/>
    </source>
</evidence>
<keyword evidence="5" id="KW-1185">Reference proteome</keyword>
<evidence type="ECO:0000256" key="2">
    <source>
        <dbReference type="PIRSR" id="PIRSR000390-2"/>
    </source>
</evidence>
<sequence>MNSPIAFIDLASQQKRIREGVEARLKAILDSGAYILGPDVAELEQKLSAFAELEHTLGCASGTDALLLPLMAWEFGPGDAIFVPSFTFAATAEVAALVGATPVFVDVLPDTFNIDPEGLERAILQVQAEGKLTPRAIIAVDLFGQIADYPALRKIADKHGLKLVADAAQGYGSTLNGQQAGKFADVLSTSFYPAKPLGCYGDGGAVQTDDKELASIMRSLSVHGQGIDKYDNLRIGITGRLDTFQAAVLLEKLPLFAEEIATRQAIAARYTSTLSDIVTPQRLPDGVVSTWAQYTIRVPGGHRDAFMAHMREAGVPTVIYYGKPLHLQTAYRAFPVESGQLPVSEALSKEVVSLPMHPYLDEPTQNRIIDAARNAMTRLLAA</sequence>
<accession>A0A5B0DUS4</accession>
<dbReference type="PANTHER" id="PTHR30244">
    <property type="entry name" value="TRANSAMINASE"/>
    <property type="match status" value="1"/>
</dbReference>
<dbReference type="PIRSF" id="PIRSF000390">
    <property type="entry name" value="PLP_StrS"/>
    <property type="match status" value="1"/>
</dbReference>
<name>A0A5B0DUS4_9HYPH</name>
<proteinExistence type="inferred from homology"/>
<dbReference type="Gene3D" id="3.40.640.10">
    <property type="entry name" value="Type I PLP-dependent aspartate aminotransferase-like (Major domain)"/>
    <property type="match status" value="1"/>
</dbReference>
<comment type="similarity">
    <text evidence="3">Belongs to the DegT/DnrJ/EryC1 family.</text>
</comment>
<feature type="modified residue" description="N6-(pyridoxal phosphate)lysine" evidence="2">
    <location>
        <position position="195"/>
    </location>
</feature>